<reference evidence="3" key="1">
    <citation type="journal article" date="2019" name="Int. J. Syst. Evol. Microbiol.">
        <title>The Global Catalogue of Microorganisms (GCM) 10K type strain sequencing project: providing services to taxonomists for standard genome sequencing and annotation.</title>
        <authorList>
            <consortium name="The Broad Institute Genomics Platform"/>
            <consortium name="The Broad Institute Genome Sequencing Center for Infectious Disease"/>
            <person name="Wu L."/>
            <person name="Ma J."/>
        </authorList>
    </citation>
    <scope>NUCLEOTIDE SEQUENCE [LARGE SCALE GENOMIC DNA]</scope>
    <source>
        <strain evidence="3">CCUG 49018</strain>
    </source>
</reference>
<comment type="caution">
    <text evidence="2">The sequence shown here is derived from an EMBL/GenBank/DDBJ whole genome shotgun (WGS) entry which is preliminary data.</text>
</comment>
<evidence type="ECO:0000313" key="3">
    <source>
        <dbReference type="Proteomes" id="UP001597182"/>
    </source>
</evidence>
<dbReference type="Pfam" id="PF02985">
    <property type="entry name" value="HEAT"/>
    <property type="match status" value="1"/>
</dbReference>
<dbReference type="InterPro" id="IPR000357">
    <property type="entry name" value="HEAT"/>
</dbReference>
<dbReference type="SUPFAM" id="SSF48371">
    <property type="entry name" value="ARM repeat"/>
    <property type="match status" value="1"/>
</dbReference>
<dbReference type="PANTHER" id="PTHR12697">
    <property type="entry name" value="PBS LYASE HEAT-LIKE PROTEIN"/>
    <property type="match status" value="1"/>
</dbReference>
<dbReference type="InterPro" id="IPR004155">
    <property type="entry name" value="PBS_lyase_HEAT"/>
</dbReference>
<organism evidence="2 3">
    <name type="scientific">Pseudonocardia benzenivorans</name>
    <dbReference type="NCBI Taxonomy" id="228005"/>
    <lineage>
        <taxon>Bacteria</taxon>
        <taxon>Bacillati</taxon>
        <taxon>Actinomycetota</taxon>
        <taxon>Actinomycetes</taxon>
        <taxon>Pseudonocardiales</taxon>
        <taxon>Pseudonocardiaceae</taxon>
        <taxon>Pseudonocardia</taxon>
    </lineage>
</organism>
<dbReference type="Gene3D" id="1.25.10.10">
    <property type="entry name" value="Leucine-rich Repeat Variant"/>
    <property type="match status" value="3"/>
</dbReference>
<dbReference type="Pfam" id="PF13646">
    <property type="entry name" value="HEAT_2"/>
    <property type="match status" value="2"/>
</dbReference>
<protein>
    <submittedName>
        <fullName evidence="2">HEAT repeat domain-containing protein</fullName>
    </submittedName>
</protein>
<dbReference type="InterPro" id="IPR011989">
    <property type="entry name" value="ARM-like"/>
</dbReference>
<dbReference type="InterPro" id="IPR016024">
    <property type="entry name" value="ARM-type_fold"/>
</dbReference>
<gene>
    <name evidence="2" type="ORF">ACFQ34_16870</name>
</gene>
<dbReference type="PANTHER" id="PTHR12697:SF5">
    <property type="entry name" value="DEOXYHYPUSINE HYDROXYLASE"/>
    <property type="match status" value="1"/>
</dbReference>
<name>A0ABW3VKW0_9PSEU</name>
<keyword evidence="1" id="KW-0677">Repeat</keyword>
<accession>A0ABW3VKW0</accession>
<dbReference type="EMBL" id="JBHTMB010000141">
    <property type="protein sequence ID" value="MFD1234965.1"/>
    <property type="molecule type" value="Genomic_DNA"/>
</dbReference>
<proteinExistence type="predicted"/>
<evidence type="ECO:0000256" key="1">
    <source>
        <dbReference type="ARBA" id="ARBA00022737"/>
    </source>
</evidence>
<dbReference type="Proteomes" id="UP001597182">
    <property type="component" value="Unassembled WGS sequence"/>
</dbReference>
<sequence>MSPDAVAARILGLLDLADEDPTHEELEPYLADPAPEVRRNALGVLSDHTEDWTAASPVFAAALTDEDPAVRAAATRLVRELSEVLVPGEEFDAALRRATTHADATVRLEAIDALWRHRLTTVDELTGLSGDPDAAVRCEVVLGFVSLDALDALARAADDPDPSVRLAVARGLGAVGDPRGTATLTCLAADPEFLVRAAALTAMARTGCGDEAVHVAVAALTDDAWEVRQGAANALSSAAPDERGAAALVTALGDENLDVRKAAVKTLGAWLPSRPAVRSSLESALSDVDADVRAYARMSLTD</sequence>
<dbReference type="SMART" id="SM00567">
    <property type="entry name" value="EZ_HEAT"/>
    <property type="match status" value="6"/>
</dbReference>
<keyword evidence="3" id="KW-1185">Reference proteome</keyword>
<evidence type="ECO:0000313" key="2">
    <source>
        <dbReference type="EMBL" id="MFD1234965.1"/>
    </source>
</evidence>
<dbReference type="RefSeq" id="WP_346091578.1">
    <property type="nucleotide sequence ID" value="NZ_BAABKS010000029.1"/>
</dbReference>